<evidence type="ECO:0000313" key="2">
    <source>
        <dbReference type="EMBL" id="PLB35412.1"/>
    </source>
</evidence>
<dbReference type="GeneID" id="36523972"/>
<dbReference type="InterPro" id="IPR036291">
    <property type="entry name" value="NAD(P)-bd_dom_sf"/>
</dbReference>
<evidence type="ECO:0008006" key="4">
    <source>
        <dbReference type="Google" id="ProtNLM"/>
    </source>
</evidence>
<dbReference type="Gene3D" id="3.40.50.720">
    <property type="entry name" value="NAD(P)-binding Rossmann-like Domain"/>
    <property type="match status" value="1"/>
</dbReference>
<dbReference type="Proteomes" id="UP000234585">
    <property type="component" value="Unassembled WGS sequence"/>
</dbReference>
<name>A0A2I2F442_ASPCN</name>
<feature type="compositionally biased region" description="Basic and acidic residues" evidence="1">
    <location>
        <begin position="107"/>
        <end position="139"/>
    </location>
</feature>
<dbReference type="EMBL" id="KZ559163">
    <property type="protein sequence ID" value="PLB35412.1"/>
    <property type="molecule type" value="Genomic_DNA"/>
</dbReference>
<evidence type="ECO:0000313" key="3">
    <source>
        <dbReference type="Proteomes" id="UP000234585"/>
    </source>
</evidence>
<gene>
    <name evidence="2" type="ORF">BDW47DRAFT_128203</name>
</gene>
<organism evidence="2 3">
    <name type="scientific">Aspergillus candidus</name>
    <dbReference type="NCBI Taxonomy" id="41067"/>
    <lineage>
        <taxon>Eukaryota</taxon>
        <taxon>Fungi</taxon>
        <taxon>Dikarya</taxon>
        <taxon>Ascomycota</taxon>
        <taxon>Pezizomycotina</taxon>
        <taxon>Eurotiomycetes</taxon>
        <taxon>Eurotiomycetidae</taxon>
        <taxon>Eurotiales</taxon>
        <taxon>Aspergillaceae</taxon>
        <taxon>Aspergillus</taxon>
        <taxon>Aspergillus subgen. Circumdati</taxon>
    </lineage>
</organism>
<keyword evidence="3" id="KW-1185">Reference proteome</keyword>
<accession>A0A2I2F442</accession>
<dbReference type="AlphaFoldDB" id="A0A2I2F442"/>
<dbReference type="OrthoDB" id="1933717at2759"/>
<protein>
    <recommendedName>
        <fullName evidence="4">Ketoreductase (KR) domain-containing protein</fullName>
    </recommendedName>
</protein>
<evidence type="ECO:0000256" key="1">
    <source>
        <dbReference type="SAM" id="MobiDB-lite"/>
    </source>
</evidence>
<reference evidence="2 3" key="1">
    <citation type="submission" date="2017-12" db="EMBL/GenBank/DDBJ databases">
        <authorList>
            <consortium name="DOE Joint Genome Institute"/>
            <person name="Haridas S."/>
            <person name="Kjaerbolling I."/>
            <person name="Vesth T.C."/>
            <person name="Frisvad J.C."/>
            <person name="Nybo J.L."/>
            <person name="Theobald S."/>
            <person name="Kuo A."/>
            <person name="Bowyer P."/>
            <person name="Matsuda Y."/>
            <person name="Mondo S."/>
            <person name="Lyhne E.K."/>
            <person name="Kogle M.E."/>
            <person name="Clum A."/>
            <person name="Lipzen A."/>
            <person name="Salamov A."/>
            <person name="Ngan C.Y."/>
            <person name="Daum C."/>
            <person name="Chiniquy J."/>
            <person name="Barry K."/>
            <person name="LaButti K."/>
            <person name="Simmons B.A."/>
            <person name="Magnuson J.K."/>
            <person name="Mortensen U.H."/>
            <person name="Larsen T.O."/>
            <person name="Grigoriev I.V."/>
            <person name="Baker S.E."/>
            <person name="Andersen M.R."/>
            <person name="Nordberg H.P."/>
            <person name="Cantor M.N."/>
            <person name="Hua S.X."/>
        </authorList>
    </citation>
    <scope>NUCLEOTIDE SEQUENCE [LARGE SCALE GENOMIC DNA]</scope>
    <source>
        <strain evidence="2 3">CBS 102.13</strain>
    </source>
</reference>
<dbReference type="SUPFAM" id="SSF51735">
    <property type="entry name" value="NAD(P)-binding Rossmann-fold domains"/>
    <property type="match status" value="1"/>
</dbReference>
<sequence length="139" mass="15468">MLVPGELNIESDESIVGAAVEIKAQHGKVDVVIKNAGAQFEQREIVGKMSEREMRVEQQQIAGNMSAREMWNRSWNVNTAGTQIPTATIAPLLRQSIHPSPALHHIQRAELGRNEGPKPRDDPRRRLPERQDGAQHADA</sequence>
<proteinExistence type="predicted"/>
<feature type="region of interest" description="Disordered" evidence="1">
    <location>
        <begin position="98"/>
        <end position="139"/>
    </location>
</feature>
<dbReference type="RefSeq" id="XP_024669424.1">
    <property type="nucleotide sequence ID" value="XM_024816812.1"/>
</dbReference>